<dbReference type="RefSeq" id="WP_021797745.1">
    <property type="nucleotide sequence ID" value="NZ_ACVN02000200.1"/>
</dbReference>
<proteinExistence type="predicted"/>
<organism evidence="3 4">
    <name type="scientific">Propionibacterium acidifaciens F0233</name>
    <dbReference type="NCBI Taxonomy" id="553198"/>
    <lineage>
        <taxon>Bacteria</taxon>
        <taxon>Bacillati</taxon>
        <taxon>Actinomycetota</taxon>
        <taxon>Actinomycetes</taxon>
        <taxon>Propionibacteriales</taxon>
        <taxon>Propionibacteriaceae</taxon>
        <taxon>Propionibacterium</taxon>
    </lineage>
</organism>
<keyword evidence="4" id="KW-1185">Reference proteome</keyword>
<dbReference type="AlphaFoldDB" id="U2QEV8"/>
<evidence type="ECO:0000313" key="4">
    <source>
        <dbReference type="Proteomes" id="UP000017052"/>
    </source>
</evidence>
<feature type="chain" id="PRO_5039623743" evidence="2">
    <location>
        <begin position="27"/>
        <end position="88"/>
    </location>
</feature>
<gene>
    <name evidence="3" type="ORF">HMPREF0682_1695</name>
</gene>
<dbReference type="GeneID" id="95360062"/>
<keyword evidence="2" id="KW-0732">Signal</keyword>
<protein>
    <submittedName>
        <fullName evidence="3">Uncharacterized protein</fullName>
    </submittedName>
</protein>
<accession>U2QEV8</accession>
<evidence type="ECO:0000256" key="1">
    <source>
        <dbReference type="SAM" id="MobiDB-lite"/>
    </source>
</evidence>
<name>U2QEV8_9ACTN</name>
<evidence type="ECO:0000313" key="3">
    <source>
        <dbReference type="EMBL" id="ERK54946.1"/>
    </source>
</evidence>
<reference evidence="3" key="1">
    <citation type="submission" date="2013-08" db="EMBL/GenBank/DDBJ databases">
        <authorList>
            <person name="Durkin A.S."/>
            <person name="Haft D.R."/>
            <person name="McCorrison J."/>
            <person name="Torralba M."/>
            <person name="Gillis M."/>
            <person name="Haft D.H."/>
            <person name="Methe B."/>
            <person name="Sutton G."/>
            <person name="Nelson K.E."/>
        </authorList>
    </citation>
    <scope>NUCLEOTIDE SEQUENCE [LARGE SCALE GENOMIC DNA]</scope>
    <source>
        <strain evidence="3">F0233</strain>
    </source>
</reference>
<feature type="signal peptide" evidence="2">
    <location>
        <begin position="1"/>
        <end position="26"/>
    </location>
</feature>
<comment type="caution">
    <text evidence="3">The sequence shown here is derived from an EMBL/GenBank/DDBJ whole genome shotgun (WGS) entry which is preliminary data.</text>
</comment>
<sequence>MSGLGKAGLGLLALALALPTASGIAAADPATDDPSPQAAGTAGGASTADGTTGGAADAPADDATGTRALADDSASDGTTDGVAVHEGC</sequence>
<dbReference type="Proteomes" id="UP000017052">
    <property type="component" value="Unassembled WGS sequence"/>
</dbReference>
<evidence type="ECO:0000256" key="2">
    <source>
        <dbReference type="SAM" id="SignalP"/>
    </source>
</evidence>
<feature type="region of interest" description="Disordered" evidence="1">
    <location>
        <begin position="25"/>
        <end position="88"/>
    </location>
</feature>
<dbReference type="EMBL" id="ACVN02000200">
    <property type="protein sequence ID" value="ERK54946.1"/>
    <property type="molecule type" value="Genomic_DNA"/>
</dbReference>
<feature type="compositionally biased region" description="Low complexity" evidence="1">
    <location>
        <begin position="25"/>
        <end position="68"/>
    </location>
</feature>